<dbReference type="VEuPathDB" id="AmoebaDB:FDP41_011361"/>
<dbReference type="OrthoDB" id="10260625at2759"/>
<feature type="site" description="Interaction with phosphoserine on interacting protein" evidence="2">
    <location>
        <position position="82"/>
    </location>
</feature>
<evidence type="ECO:0000313" key="4">
    <source>
        <dbReference type="EMBL" id="KAF0982431.1"/>
    </source>
</evidence>
<dbReference type="CDD" id="cd08774">
    <property type="entry name" value="14-3-3"/>
    <property type="match status" value="1"/>
</dbReference>
<dbReference type="InterPro" id="IPR023410">
    <property type="entry name" value="14-3-3_domain"/>
</dbReference>
<dbReference type="PRINTS" id="PR00305">
    <property type="entry name" value="1433ZETA"/>
</dbReference>
<dbReference type="EMBL" id="VFQX01000009">
    <property type="protein sequence ID" value="KAF0982431.1"/>
    <property type="molecule type" value="Genomic_DNA"/>
</dbReference>
<dbReference type="Proteomes" id="UP000444721">
    <property type="component" value="Unassembled WGS sequence"/>
</dbReference>
<feature type="site" description="Interaction with phosphoserine on interacting protein" evidence="2">
    <location>
        <position position="158"/>
    </location>
</feature>
<keyword evidence="5" id="KW-1185">Reference proteome</keyword>
<dbReference type="SUPFAM" id="SSF48445">
    <property type="entry name" value="14-3-3 protein"/>
    <property type="match status" value="1"/>
</dbReference>
<dbReference type="InterPro" id="IPR036815">
    <property type="entry name" value="14-3-3_dom_sf"/>
</dbReference>
<comment type="caution">
    <text evidence="4">The sequence shown here is derived from an EMBL/GenBank/DDBJ whole genome shotgun (WGS) entry which is preliminary data.</text>
</comment>
<sequence length="282" mass="33193">MINGSRDMLSSFTEGLVTYACQDLEEESREELIYMAKLCEIAECYDDMRIYMKKIIQLNSELSISERNLLSVAYKQSVNPKRHSWTMTSSICSKLSEKNEIQQLKMAQLYQQRIEHEITEICNELFHLLDHYLIPTANRIQDGEAILFFFKMKGDYYRYLAFQSKLRGNNDDGELLKYYSQQALQAYETARTMSTTIPASDPLRLGFALNWSVFYHDIMDMPREAFNIAKEAFDETLNELDTLSEESYKDTAFIMQLLRDSLTLWDYDAEEEEDRVQKQDHH</sequence>
<dbReference type="VEuPathDB" id="AmoebaDB:NfTy_019650"/>
<protein>
    <recommendedName>
        <fullName evidence="3">14-3-3 domain-containing protein</fullName>
    </recommendedName>
</protein>
<dbReference type="Pfam" id="PF00244">
    <property type="entry name" value="14-3-3"/>
    <property type="match status" value="1"/>
</dbReference>
<evidence type="ECO:0000259" key="3">
    <source>
        <dbReference type="SMART" id="SM00101"/>
    </source>
</evidence>
<dbReference type="GeneID" id="68118576"/>
<dbReference type="VEuPathDB" id="AmoebaDB:NF0034860"/>
<dbReference type="RefSeq" id="XP_044567144.1">
    <property type="nucleotide sequence ID" value="XM_044701761.1"/>
</dbReference>
<dbReference type="AlphaFoldDB" id="A0A6A5C5S3"/>
<name>A0A6A5C5S3_NAEFO</name>
<evidence type="ECO:0000313" key="5">
    <source>
        <dbReference type="Proteomes" id="UP000444721"/>
    </source>
</evidence>
<dbReference type="PIRSF" id="PIRSF000868">
    <property type="entry name" value="14-3-3"/>
    <property type="match status" value="1"/>
</dbReference>
<dbReference type="SMART" id="SM00101">
    <property type="entry name" value="14_3_3"/>
    <property type="match status" value="1"/>
</dbReference>
<dbReference type="Gene3D" id="1.20.190.20">
    <property type="entry name" value="14-3-3 domain"/>
    <property type="match status" value="1"/>
</dbReference>
<proteinExistence type="inferred from homology"/>
<comment type="similarity">
    <text evidence="1">Belongs to the 14-3-3 family.</text>
</comment>
<evidence type="ECO:0000256" key="1">
    <source>
        <dbReference type="ARBA" id="ARBA00006141"/>
    </source>
</evidence>
<organism evidence="4 5">
    <name type="scientific">Naegleria fowleri</name>
    <name type="common">Brain eating amoeba</name>
    <dbReference type="NCBI Taxonomy" id="5763"/>
    <lineage>
        <taxon>Eukaryota</taxon>
        <taxon>Discoba</taxon>
        <taxon>Heterolobosea</taxon>
        <taxon>Tetramitia</taxon>
        <taxon>Eutetramitia</taxon>
        <taxon>Vahlkampfiidae</taxon>
        <taxon>Naegleria</taxon>
    </lineage>
</organism>
<accession>A0A6A5C5S3</accession>
<dbReference type="PANTHER" id="PTHR18860">
    <property type="entry name" value="14-3-3 PROTEIN"/>
    <property type="match status" value="1"/>
</dbReference>
<gene>
    <name evidence="4" type="ORF">FDP41_011361</name>
</gene>
<dbReference type="InterPro" id="IPR000308">
    <property type="entry name" value="14-3-3"/>
</dbReference>
<evidence type="ECO:0000256" key="2">
    <source>
        <dbReference type="PIRSR" id="PIRSR000868-1"/>
    </source>
</evidence>
<feature type="domain" description="14-3-3" evidence="3">
    <location>
        <begin position="29"/>
        <end position="279"/>
    </location>
</feature>
<reference evidence="4 5" key="1">
    <citation type="journal article" date="2019" name="Sci. Rep.">
        <title>Nanopore sequencing improves the draft genome of the human pathogenic amoeba Naegleria fowleri.</title>
        <authorList>
            <person name="Liechti N."/>
            <person name="Schurch N."/>
            <person name="Bruggmann R."/>
            <person name="Wittwer M."/>
        </authorList>
    </citation>
    <scope>NUCLEOTIDE SEQUENCE [LARGE SCALE GENOMIC DNA]</scope>
    <source>
        <strain evidence="4 5">ATCC 30894</strain>
    </source>
</reference>